<comment type="caution">
    <text evidence="8">The sequence shown here is derived from an EMBL/GenBank/DDBJ whole genome shotgun (WGS) entry which is preliminary data.</text>
</comment>
<dbReference type="EMBL" id="LXQA010100282">
    <property type="protein sequence ID" value="MCI16311.1"/>
    <property type="molecule type" value="Genomic_DNA"/>
</dbReference>
<comment type="similarity">
    <text evidence="2">Belongs to the cysteine dioxygenase family.</text>
</comment>
<feature type="non-terminal residue" evidence="8">
    <location>
        <position position="30"/>
    </location>
</feature>
<name>A0A392PW65_9FABA</name>
<keyword evidence="8" id="KW-0223">Dioxygenase</keyword>
<evidence type="ECO:0000256" key="1">
    <source>
        <dbReference type="ARBA" id="ARBA00001954"/>
    </source>
</evidence>
<keyword evidence="5" id="KW-0560">Oxidoreductase</keyword>
<comment type="cofactor">
    <cofactor evidence="1">
        <name>Fe(2+)</name>
        <dbReference type="ChEBI" id="CHEBI:29033"/>
    </cofactor>
</comment>
<evidence type="ECO:0000256" key="7">
    <source>
        <dbReference type="ARBA" id="ARBA00024284"/>
    </source>
</evidence>
<protein>
    <recommendedName>
        <fullName evidence="3">cysteine dioxygenase</fullName>
        <ecNumber evidence="3">1.13.11.20</ecNumber>
    </recommendedName>
</protein>
<dbReference type="EC" id="1.13.11.20" evidence="3"/>
<organism evidence="8 9">
    <name type="scientific">Trifolium medium</name>
    <dbReference type="NCBI Taxonomy" id="97028"/>
    <lineage>
        <taxon>Eukaryota</taxon>
        <taxon>Viridiplantae</taxon>
        <taxon>Streptophyta</taxon>
        <taxon>Embryophyta</taxon>
        <taxon>Tracheophyta</taxon>
        <taxon>Spermatophyta</taxon>
        <taxon>Magnoliopsida</taxon>
        <taxon>eudicotyledons</taxon>
        <taxon>Gunneridae</taxon>
        <taxon>Pentapetalae</taxon>
        <taxon>rosids</taxon>
        <taxon>fabids</taxon>
        <taxon>Fabales</taxon>
        <taxon>Fabaceae</taxon>
        <taxon>Papilionoideae</taxon>
        <taxon>50 kb inversion clade</taxon>
        <taxon>NPAAA clade</taxon>
        <taxon>Hologalegina</taxon>
        <taxon>IRL clade</taxon>
        <taxon>Trifolieae</taxon>
        <taxon>Trifolium</taxon>
    </lineage>
</organism>
<evidence type="ECO:0000313" key="8">
    <source>
        <dbReference type="EMBL" id="MCI16311.1"/>
    </source>
</evidence>
<comment type="catalytic activity">
    <reaction evidence="7">
        <text>L-cysteine + O2 = 3-sulfino-L-alanine + H(+)</text>
        <dbReference type="Rhea" id="RHEA:20441"/>
        <dbReference type="ChEBI" id="CHEBI:15378"/>
        <dbReference type="ChEBI" id="CHEBI:15379"/>
        <dbReference type="ChEBI" id="CHEBI:35235"/>
        <dbReference type="ChEBI" id="CHEBI:61085"/>
        <dbReference type="EC" id="1.13.11.20"/>
    </reaction>
    <physiologicalReaction direction="left-to-right" evidence="7">
        <dbReference type="Rhea" id="RHEA:20442"/>
    </physiologicalReaction>
</comment>
<evidence type="ECO:0000256" key="4">
    <source>
        <dbReference type="ARBA" id="ARBA00022723"/>
    </source>
</evidence>
<dbReference type="Pfam" id="PF07847">
    <property type="entry name" value="PCO_ADO"/>
    <property type="match status" value="1"/>
</dbReference>
<evidence type="ECO:0000313" key="9">
    <source>
        <dbReference type="Proteomes" id="UP000265520"/>
    </source>
</evidence>
<dbReference type="GO" id="GO:0017172">
    <property type="term" value="F:cysteine dioxygenase activity"/>
    <property type="evidence" value="ECO:0007669"/>
    <property type="project" value="UniProtKB-EC"/>
</dbReference>
<keyword evidence="9" id="KW-1185">Reference proteome</keyword>
<dbReference type="AlphaFoldDB" id="A0A392PW65"/>
<keyword evidence="4" id="KW-0479">Metal-binding</keyword>
<dbReference type="GO" id="GO:0046872">
    <property type="term" value="F:metal ion binding"/>
    <property type="evidence" value="ECO:0007669"/>
    <property type="project" value="UniProtKB-KW"/>
</dbReference>
<reference evidence="8 9" key="1">
    <citation type="journal article" date="2018" name="Front. Plant Sci.">
        <title>Red Clover (Trifolium pratense) and Zigzag Clover (T. medium) - A Picture of Genomic Similarities and Differences.</title>
        <authorList>
            <person name="Dluhosova J."/>
            <person name="Istvanek J."/>
            <person name="Nedelnik J."/>
            <person name="Repkova J."/>
        </authorList>
    </citation>
    <scope>NUCLEOTIDE SEQUENCE [LARGE SCALE GENOMIC DNA]</scope>
    <source>
        <strain evidence="9">cv. 10/8</strain>
        <tissue evidence="8">Leaf</tissue>
    </source>
</reference>
<evidence type="ECO:0000256" key="3">
    <source>
        <dbReference type="ARBA" id="ARBA00013133"/>
    </source>
</evidence>
<accession>A0A392PW65</accession>
<proteinExistence type="inferred from homology"/>
<keyword evidence="6" id="KW-0408">Iron</keyword>
<dbReference type="InterPro" id="IPR012864">
    <property type="entry name" value="PCO/ADO"/>
</dbReference>
<sequence>MTVLSKVLYGSLHVKAFDWVDLPASCDLSQ</sequence>
<evidence type="ECO:0000256" key="2">
    <source>
        <dbReference type="ARBA" id="ARBA00006622"/>
    </source>
</evidence>
<dbReference type="Proteomes" id="UP000265520">
    <property type="component" value="Unassembled WGS sequence"/>
</dbReference>
<evidence type="ECO:0000256" key="6">
    <source>
        <dbReference type="ARBA" id="ARBA00023004"/>
    </source>
</evidence>
<evidence type="ECO:0000256" key="5">
    <source>
        <dbReference type="ARBA" id="ARBA00023002"/>
    </source>
</evidence>